<dbReference type="AlphaFoldDB" id="A0A1Z5R1Y4"/>
<evidence type="ECO:0000313" key="2">
    <source>
        <dbReference type="Proteomes" id="UP000000768"/>
    </source>
</evidence>
<accession>A0A1Z5R1Y4</accession>
<reference evidence="2" key="2">
    <citation type="journal article" date="2018" name="Plant J.">
        <title>The Sorghum bicolor reference genome: improved assembly, gene annotations, a transcriptome atlas, and signatures of genome organization.</title>
        <authorList>
            <person name="McCormick R.F."/>
            <person name="Truong S.K."/>
            <person name="Sreedasyam A."/>
            <person name="Jenkins J."/>
            <person name="Shu S."/>
            <person name="Sims D."/>
            <person name="Kennedy M."/>
            <person name="Amirebrahimi M."/>
            <person name="Weers B.D."/>
            <person name="McKinley B."/>
            <person name="Mattison A."/>
            <person name="Morishige D.T."/>
            <person name="Grimwood J."/>
            <person name="Schmutz J."/>
            <person name="Mullet J.E."/>
        </authorList>
    </citation>
    <scope>NUCLEOTIDE SEQUENCE [LARGE SCALE GENOMIC DNA]</scope>
    <source>
        <strain evidence="2">cv. BTx623</strain>
    </source>
</reference>
<proteinExistence type="predicted"/>
<reference evidence="1 2" key="1">
    <citation type="journal article" date="2009" name="Nature">
        <title>The Sorghum bicolor genome and the diversification of grasses.</title>
        <authorList>
            <person name="Paterson A.H."/>
            <person name="Bowers J.E."/>
            <person name="Bruggmann R."/>
            <person name="Dubchak I."/>
            <person name="Grimwood J."/>
            <person name="Gundlach H."/>
            <person name="Haberer G."/>
            <person name="Hellsten U."/>
            <person name="Mitros T."/>
            <person name="Poliakov A."/>
            <person name="Schmutz J."/>
            <person name="Spannagl M."/>
            <person name="Tang H."/>
            <person name="Wang X."/>
            <person name="Wicker T."/>
            <person name="Bharti A.K."/>
            <person name="Chapman J."/>
            <person name="Feltus F.A."/>
            <person name="Gowik U."/>
            <person name="Grigoriev I.V."/>
            <person name="Lyons E."/>
            <person name="Maher C.A."/>
            <person name="Martis M."/>
            <person name="Narechania A."/>
            <person name="Otillar R.P."/>
            <person name="Penning B.W."/>
            <person name="Salamov A.A."/>
            <person name="Wang Y."/>
            <person name="Zhang L."/>
            <person name="Carpita N.C."/>
            <person name="Freeling M."/>
            <person name="Gingle A.R."/>
            <person name="Hash C.T."/>
            <person name="Keller B."/>
            <person name="Klein P."/>
            <person name="Kresovich S."/>
            <person name="McCann M.C."/>
            <person name="Ming R."/>
            <person name="Peterson D.G."/>
            <person name="Mehboob-ur-Rahman"/>
            <person name="Ware D."/>
            <person name="Westhoff P."/>
            <person name="Mayer K.F."/>
            <person name="Messing J."/>
            <person name="Rokhsar D.S."/>
        </authorList>
    </citation>
    <scope>NUCLEOTIDE SEQUENCE [LARGE SCALE GENOMIC DNA]</scope>
    <source>
        <strain evidence="2">cv. BTx623</strain>
    </source>
</reference>
<sequence length="91" mass="10340">MARRNAAAATDSSRNTSDLEEFLVGRLRRLAKQLRRQKATNDEAEAKLLLHDVIRGHKDVGDVPRELLADFKKVVEERLQEAAANIYLRSL</sequence>
<dbReference type="EMBL" id="CM000768">
    <property type="protein sequence ID" value="OQU77366.1"/>
    <property type="molecule type" value="Genomic_DNA"/>
</dbReference>
<name>A0A1Z5R1Y4_SORBI</name>
<keyword evidence="2" id="KW-1185">Reference proteome</keyword>
<protein>
    <submittedName>
        <fullName evidence="1">Uncharacterized protein</fullName>
    </submittedName>
</protein>
<evidence type="ECO:0000313" key="1">
    <source>
        <dbReference type="EMBL" id="OQU77366.1"/>
    </source>
</evidence>
<dbReference type="Proteomes" id="UP000000768">
    <property type="component" value="Chromosome 9"/>
</dbReference>
<organism evidence="1 2">
    <name type="scientific">Sorghum bicolor</name>
    <name type="common">Sorghum</name>
    <name type="synonym">Sorghum vulgare</name>
    <dbReference type="NCBI Taxonomy" id="4558"/>
    <lineage>
        <taxon>Eukaryota</taxon>
        <taxon>Viridiplantae</taxon>
        <taxon>Streptophyta</taxon>
        <taxon>Embryophyta</taxon>
        <taxon>Tracheophyta</taxon>
        <taxon>Spermatophyta</taxon>
        <taxon>Magnoliopsida</taxon>
        <taxon>Liliopsida</taxon>
        <taxon>Poales</taxon>
        <taxon>Poaceae</taxon>
        <taxon>PACMAD clade</taxon>
        <taxon>Panicoideae</taxon>
        <taxon>Andropogonodae</taxon>
        <taxon>Andropogoneae</taxon>
        <taxon>Sorghinae</taxon>
        <taxon>Sorghum</taxon>
    </lineage>
</organism>
<dbReference type="Gramene" id="OQU77366">
    <property type="protein sequence ID" value="OQU77366"/>
    <property type="gene ID" value="SORBI_3009G035601"/>
</dbReference>
<gene>
    <name evidence="1" type="ORF">SORBI_3009G035601</name>
</gene>
<dbReference type="InParanoid" id="A0A1Z5R1Y4"/>